<evidence type="ECO:0000313" key="9">
    <source>
        <dbReference type="EMBL" id="KJH42376.1"/>
    </source>
</evidence>
<reference evidence="9 10" key="3">
    <citation type="submission" date="2013-11" db="EMBL/GenBank/DDBJ databases">
        <title>Draft genome of the bovine lungworm Dictyocaulus viviparus.</title>
        <authorList>
            <person name="Mitreva M."/>
        </authorList>
    </citation>
    <scope>NUCLEOTIDE SEQUENCE [LARGE SCALE GENOMIC DNA]</scope>
    <source>
        <strain evidence="9 10">HannoverDv2000</strain>
    </source>
</reference>
<dbReference type="InterPro" id="IPR000940">
    <property type="entry name" value="NNMT_TEMT_trans"/>
</dbReference>
<dbReference type="STRING" id="29172.Q53CN2"/>
<dbReference type="GO" id="GO:0032259">
    <property type="term" value="P:methylation"/>
    <property type="evidence" value="ECO:0007669"/>
    <property type="project" value="UniProtKB-KW"/>
</dbReference>
<dbReference type="OrthoDB" id="10050085at2759"/>
<feature type="binding site" evidence="5">
    <location>
        <position position="33"/>
    </location>
    <ligand>
        <name>S-adenosyl-L-methionine</name>
        <dbReference type="ChEBI" id="CHEBI:59789"/>
    </ligand>
</feature>
<dbReference type="PANTHER" id="PTHR10867">
    <property type="entry name" value="NNMT/PNMT/TEMT FAMILY MEMBER"/>
    <property type="match status" value="1"/>
</dbReference>
<dbReference type="EMBL" id="KN716673">
    <property type="protein sequence ID" value="KJH42376.1"/>
    <property type="molecule type" value="Genomic_DNA"/>
</dbReference>
<evidence type="ECO:0000256" key="1">
    <source>
        <dbReference type="ARBA" id="ARBA00007996"/>
    </source>
</evidence>
<accession>Q53CN2</accession>
<feature type="binding site" evidence="5">
    <location>
        <begin position="65"/>
        <end position="66"/>
    </location>
    <ligand>
        <name>S-adenosyl-L-methionine</name>
        <dbReference type="ChEBI" id="CHEBI:59789"/>
    </ligand>
</feature>
<keyword evidence="10" id="KW-1185">Reference proteome</keyword>
<sequence length="266" mass="30676">MESADGENLKQAILDRDTFHKEFNTEAYLKDFYTKVEDSAMQMVLIFLPNIVARIGKIKRVLDFGAGPTIHVAASFRNQAVEIYLADYLPQNRQELMRWYEGSSSFDWSHPMKMILTQEGNPWNDLDEMIRITRQKVRGIFHCDCFSSPSVDVSEQLQGMFDTVVTIFCVEYCCKTYDEYKNAIKNITQQIREGGFLVMGGILEETWCSFGGRMFSCLYITKEMMLNAIEEAGLRIENDCKCIMYNIDNMFMLCARKANTISDNTS</sequence>
<evidence type="ECO:0000313" key="10">
    <source>
        <dbReference type="Proteomes" id="UP000053766"/>
    </source>
</evidence>
<dbReference type="GO" id="GO:0005829">
    <property type="term" value="C:cytosol"/>
    <property type="evidence" value="ECO:0007669"/>
    <property type="project" value="TreeGrafter"/>
</dbReference>
<evidence type="ECO:0000256" key="2">
    <source>
        <dbReference type="ARBA" id="ARBA00022603"/>
    </source>
</evidence>
<evidence type="ECO:0000313" key="8">
    <source>
        <dbReference type="EMBL" id="ABK28846.1"/>
    </source>
</evidence>
<feature type="binding site" evidence="5">
    <location>
        <position position="87"/>
    </location>
    <ligand>
        <name>S-adenosyl-L-methionine</name>
        <dbReference type="ChEBI" id="CHEBI:59789"/>
    </ligand>
</feature>
<evidence type="ECO:0000313" key="7">
    <source>
        <dbReference type="EMBL" id="AAT11866.1"/>
    </source>
</evidence>
<dbReference type="GO" id="GO:0008170">
    <property type="term" value="F:N-methyltransferase activity"/>
    <property type="evidence" value="ECO:0007669"/>
    <property type="project" value="TreeGrafter"/>
</dbReference>
<gene>
    <name evidence="9" type="ORF">DICVIV_11639</name>
</gene>
<dbReference type="Pfam" id="PF01234">
    <property type="entry name" value="NNMT_PNMT_TEMT"/>
    <property type="match status" value="1"/>
</dbReference>
<dbReference type="PANTHER" id="PTHR10867:SF39">
    <property type="entry name" value="NICOTINAMIDE N-METHYLTRANSFERASE-LIKE"/>
    <property type="match status" value="1"/>
</dbReference>
<evidence type="ECO:0000256" key="3">
    <source>
        <dbReference type="ARBA" id="ARBA00022679"/>
    </source>
</evidence>
<reference evidence="7" key="2">
    <citation type="journal article" date="2007" name="Int. J. Parasitol.">
        <title>Differential gene expression in hypobiosis-induced and non-induced third-stage larvae of the bovine lungworm Dictyocaulus viviparus.</title>
        <authorList>
            <person name="Strube C."/>
            <person name="Schnieder T."/>
            <person name="von Samson-Himmelstjerna G."/>
        </authorList>
    </citation>
    <scope>NUCLEOTIDE SEQUENCE</scope>
    <source>
        <strain evidence="6">L3i101</strain>
        <strain evidence="7">L3i82</strain>
    </source>
</reference>
<reference evidence="8" key="1">
    <citation type="submission" date="2006-09" db="EMBL/GenBank/DDBJ databases">
        <title>Characterization of an N-methyltransferase of Dictyocaulus viviparus.</title>
        <authorList>
            <person name="Strube C."/>
            <person name="Schnieder T."/>
        </authorList>
    </citation>
    <scope>NUCLEOTIDE SEQUENCE</scope>
</reference>
<keyword evidence="4 5" id="KW-0949">S-adenosyl-L-methionine</keyword>
<evidence type="ECO:0000313" key="6">
    <source>
        <dbReference type="EMBL" id="AAT11865.1"/>
    </source>
</evidence>
<dbReference type="EMBL" id="AY542519">
    <property type="protein sequence ID" value="AAT11866.1"/>
    <property type="molecule type" value="mRNA"/>
</dbReference>
<dbReference type="EMBL" id="EF031334">
    <property type="protein sequence ID" value="ABK28846.1"/>
    <property type="molecule type" value="Genomic_DNA"/>
</dbReference>
<evidence type="ECO:0000256" key="4">
    <source>
        <dbReference type="ARBA" id="ARBA00022691"/>
    </source>
</evidence>
<proteinExistence type="evidence at transcript level"/>
<dbReference type="EMBL" id="AY542518">
    <property type="protein sequence ID" value="AAT11865.1"/>
    <property type="molecule type" value="mRNA"/>
</dbReference>
<protein>
    <submittedName>
        <fullName evidence="8">N-methyltransferase</fullName>
    </submittedName>
    <submittedName>
        <fullName evidence="9">NNMT/PNMT/TEMT family protein</fullName>
    </submittedName>
    <submittedName>
        <fullName evidence="6 7">Putative methyltransferase NNMT/PNMT/TEMT</fullName>
    </submittedName>
</protein>
<dbReference type="Proteomes" id="UP000053766">
    <property type="component" value="Unassembled WGS sequence"/>
</dbReference>
<dbReference type="PIRSF" id="PIRSF000384">
    <property type="entry name" value="PNMTase"/>
    <property type="match status" value="1"/>
</dbReference>
<keyword evidence="2 7" id="KW-0489">Methyltransferase</keyword>
<dbReference type="SUPFAM" id="SSF53335">
    <property type="entry name" value="S-adenosyl-L-methionine-dependent methyltransferases"/>
    <property type="match status" value="1"/>
</dbReference>
<dbReference type="AlphaFoldDB" id="Q53CN2"/>
<keyword evidence="3 7" id="KW-0808">Transferase</keyword>
<comment type="similarity">
    <text evidence="1">Belongs to the class I-like SAM-binding methyltransferase superfamily. NNMT/PNMT/TEMT family.</text>
</comment>
<dbReference type="Gene3D" id="3.40.50.150">
    <property type="entry name" value="Vaccinia Virus protein VP39"/>
    <property type="match status" value="1"/>
</dbReference>
<name>Q53CN2_DICVI</name>
<feature type="binding site" evidence="5">
    <location>
        <position position="28"/>
    </location>
    <ligand>
        <name>S-adenosyl-L-methionine</name>
        <dbReference type="ChEBI" id="CHEBI:59789"/>
    </ligand>
</feature>
<dbReference type="InterPro" id="IPR029063">
    <property type="entry name" value="SAM-dependent_MTases_sf"/>
</dbReference>
<evidence type="ECO:0000256" key="5">
    <source>
        <dbReference type="PIRSR" id="PIRSR000384-1"/>
    </source>
</evidence>
<dbReference type="PROSITE" id="PS51681">
    <property type="entry name" value="SAM_MT_NNMT_PNMT_TEMT"/>
    <property type="match status" value="1"/>
</dbReference>
<feature type="binding site" evidence="5">
    <location>
        <position position="92"/>
    </location>
    <ligand>
        <name>S-adenosyl-L-methionine</name>
        <dbReference type="ChEBI" id="CHEBI:59789"/>
    </ligand>
</feature>
<reference evidence="10" key="4">
    <citation type="journal article" date="2016" name="Sci. Rep.">
        <title>Dictyocaulus viviparus genome, variome and transcriptome elucidate lungworm biology and support future intervention.</title>
        <authorList>
            <person name="McNulty S.N."/>
            <person name="Strube C."/>
            <person name="Rosa B.A."/>
            <person name="Martin J.C."/>
            <person name="Tyagi R."/>
            <person name="Choi Y.J."/>
            <person name="Wang Q."/>
            <person name="Hallsworth Pepin K."/>
            <person name="Zhang X."/>
            <person name="Ozersky P."/>
            <person name="Wilson R.K."/>
            <person name="Sternberg P.W."/>
            <person name="Gasser R.B."/>
            <person name="Mitreva M."/>
        </authorList>
    </citation>
    <scope>NUCLEOTIDE SEQUENCE [LARGE SCALE GENOMIC DNA]</scope>
    <source>
        <strain evidence="10">HannoverDv2000</strain>
    </source>
</reference>
<organism evidence="7">
    <name type="scientific">Dictyocaulus viviparus</name>
    <name type="common">Bovine lungworm</name>
    <dbReference type="NCBI Taxonomy" id="29172"/>
    <lineage>
        <taxon>Eukaryota</taxon>
        <taxon>Metazoa</taxon>
        <taxon>Ecdysozoa</taxon>
        <taxon>Nematoda</taxon>
        <taxon>Chromadorea</taxon>
        <taxon>Rhabditida</taxon>
        <taxon>Rhabditina</taxon>
        <taxon>Rhabditomorpha</taxon>
        <taxon>Strongyloidea</taxon>
        <taxon>Metastrongylidae</taxon>
        <taxon>Dictyocaulus</taxon>
    </lineage>
</organism>